<evidence type="ECO:0000313" key="2">
    <source>
        <dbReference type="EMBL" id="RIP13874.1"/>
    </source>
</evidence>
<dbReference type="EMBL" id="QYJN01000596">
    <property type="protein sequence ID" value="RIP13874.1"/>
    <property type="molecule type" value="Genomic_DNA"/>
</dbReference>
<organism evidence="2 3">
    <name type="scientific">Staphylococcus gallinarum</name>
    <dbReference type="NCBI Taxonomy" id="1293"/>
    <lineage>
        <taxon>Bacteria</taxon>
        <taxon>Bacillati</taxon>
        <taxon>Bacillota</taxon>
        <taxon>Bacilli</taxon>
        <taxon>Bacillales</taxon>
        <taxon>Staphylococcaceae</taxon>
        <taxon>Staphylococcus</taxon>
    </lineage>
</organism>
<dbReference type="PANTHER" id="PTHR32063:SF0">
    <property type="entry name" value="SWARMING MOTILITY PROTEIN SWRC"/>
    <property type="match status" value="1"/>
</dbReference>
<accession>A0A3A0UJW3</accession>
<dbReference type="Gene3D" id="3.30.70.1440">
    <property type="entry name" value="Multidrug efflux transporter AcrB pore domain"/>
    <property type="match status" value="1"/>
</dbReference>
<dbReference type="Proteomes" id="UP000265541">
    <property type="component" value="Unassembled WGS sequence"/>
</dbReference>
<gene>
    <name evidence="2" type="ORF">BUZ14_17225</name>
</gene>
<protein>
    <submittedName>
        <fullName evidence="2">Efflux RND transporter permease subunit</fullName>
    </submittedName>
</protein>
<dbReference type="Pfam" id="PF00873">
    <property type="entry name" value="ACR_tran"/>
    <property type="match status" value="1"/>
</dbReference>
<dbReference type="Gene3D" id="3.30.2090.10">
    <property type="entry name" value="Multidrug efflux transporter AcrB TolC docking domain, DN and DC subdomains"/>
    <property type="match status" value="1"/>
</dbReference>
<dbReference type="GO" id="GO:0042910">
    <property type="term" value="F:xenobiotic transmembrane transporter activity"/>
    <property type="evidence" value="ECO:0007669"/>
    <property type="project" value="TreeGrafter"/>
</dbReference>
<reference evidence="2 3" key="1">
    <citation type="journal article" date="2016" name="Front. Microbiol.">
        <title>Comprehensive Phylogenetic Analysis of Bovine Non-aureus Staphylococci Species Based on Whole-Genome Sequencing.</title>
        <authorList>
            <person name="Naushad S."/>
            <person name="Barkema H.W."/>
            <person name="Luby C."/>
            <person name="Condas L.A."/>
            <person name="Nobrega D.B."/>
            <person name="Carson D.A."/>
            <person name="De Buck J."/>
        </authorList>
    </citation>
    <scope>NUCLEOTIDE SEQUENCE [LARGE SCALE GENOMIC DNA]</scope>
    <source>
        <strain evidence="2 3">SNUC 4781</strain>
    </source>
</reference>
<evidence type="ECO:0000313" key="3">
    <source>
        <dbReference type="Proteomes" id="UP000265541"/>
    </source>
</evidence>
<dbReference type="GO" id="GO:0005886">
    <property type="term" value="C:plasma membrane"/>
    <property type="evidence" value="ECO:0007669"/>
    <property type="project" value="TreeGrafter"/>
</dbReference>
<feature type="region of interest" description="Disordered" evidence="1">
    <location>
        <begin position="59"/>
        <end position="81"/>
    </location>
</feature>
<dbReference type="RefSeq" id="WP_142924042.1">
    <property type="nucleotide sequence ID" value="NZ_QYJN01000596.1"/>
</dbReference>
<feature type="non-terminal residue" evidence="2">
    <location>
        <position position="168"/>
    </location>
</feature>
<sequence length="168" mass="18147">DLTQTYDQYNIKIDQNKAASYGLSASQLAMTLNQNTPEESVTTVKEKGKSIDVKIKEDKQTDWSKDKLENTELQSPTGQSVELSDIAELEESTTPNKIEPKAGDEIASVSAKITNDDVGGASQKIMSKVNHIDTPSNVKVNVGGANEDICNAITQLAMAMLAAIIIVY</sequence>
<dbReference type="SUPFAM" id="SSF82714">
    <property type="entry name" value="Multidrug efflux transporter AcrB TolC docking domain, DN and DC subdomains"/>
    <property type="match status" value="1"/>
</dbReference>
<dbReference type="OrthoDB" id="9757876at2"/>
<name>A0A3A0UJW3_STAGA</name>
<comment type="caution">
    <text evidence="2">The sequence shown here is derived from an EMBL/GenBank/DDBJ whole genome shotgun (WGS) entry which is preliminary data.</text>
</comment>
<dbReference type="Gene3D" id="1.20.1640.10">
    <property type="entry name" value="Multidrug efflux transporter AcrB transmembrane domain"/>
    <property type="match status" value="1"/>
</dbReference>
<evidence type="ECO:0000256" key="1">
    <source>
        <dbReference type="SAM" id="MobiDB-lite"/>
    </source>
</evidence>
<proteinExistence type="predicted"/>
<feature type="compositionally biased region" description="Basic and acidic residues" evidence="1">
    <location>
        <begin position="59"/>
        <end position="70"/>
    </location>
</feature>
<dbReference type="PANTHER" id="PTHR32063">
    <property type="match status" value="1"/>
</dbReference>
<dbReference type="InterPro" id="IPR001036">
    <property type="entry name" value="Acrflvin-R"/>
</dbReference>
<dbReference type="InterPro" id="IPR027463">
    <property type="entry name" value="AcrB_DN_DC_subdom"/>
</dbReference>
<dbReference type="AlphaFoldDB" id="A0A3A0UJW3"/>
<feature type="compositionally biased region" description="Polar residues" evidence="1">
    <location>
        <begin position="71"/>
        <end position="81"/>
    </location>
</feature>
<feature type="non-terminal residue" evidence="2">
    <location>
        <position position="1"/>
    </location>
</feature>